<feature type="signal peptide" evidence="3">
    <location>
        <begin position="1"/>
        <end position="42"/>
    </location>
</feature>
<feature type="chain" id="PRO_5007299369" description="Peptidase S9 prolyl oligopeptidase catalytic domain-containing protein" evidence="3">
    <location>
        <begin position="43"/>
        <end position="1109"/>
    </location>
</feature>
<dbReference type="Pfam" id="PF00326">
    <property type="entry name" value="Peptidase_S9"/>
    <property type="match status" value="1"/>
</dbReference>
<organism evidence="5 6">
    <name type="scientific">Cephaloticoccus capnophilus</name>
    <dbReference type="NCBI Taxonomy" id="1548208"/>
    <lineage>
        <taxon>Bacteria</taxon>
        <taxon>Pseudomonadati</taxon>
        <taxon>Verrucomicrobiota</taxon>
        <taxon>Opitutia</taxon>
        <taxon>Opitutales</taxon>
        <taxon>Opitutaceae</taxon>
        <taxon>Cephaloticoccus</taxon>
    </lineage>
</organism>
<dbReference type="OrthoDB" id="108903at2"/>
<dbReference type="STRING" id="1548208.AXK12_02675"/>
<evidence type="ECO:0000256" key="3">
    <source>
        <dbReference type="SAM" id="SignalP"/>
    </source>
</evidence>
<evidence type="ECO:0000313" key="6">
    <source>
        <dbReference type="Proteomes" id="UP000071392"/>
    </source>
</evidence>
<accession>A0A139SQR5</accession>
<keyword evidence="3" id="KW-0732">Signal</keyword>
<dbReference type="GO" id="GO:0004252">
    <property type="term" value="F:serine-type endopeptidase activity"/>
    <property type="evidence" value="ECO:0007669"/>
    <property type="project" value="TreeGrafter"/>
</dbReference>
<proteinExistence type="predicted"/>
<evidence type="ECO:0000259" key="4">
    <source>
        <dbReference type="Pfam" id="PF00326"/>
    </source>
</evidence>
<dbReference type="EMBL" id="LSZP01000019">
    <property type="protein sequence ID" value="KXU36877.1"/>
    <property type="molecule type" value="Genomic_DNA"/>
</dbReference>
<dbReference type="PANTHER" id="PTHR42776">
    <property type="entry name" value="SERINE PEPTIDASE S9 FAMILY MEMBER"/>
    <property type="match status" value="1"/>
</dbReference>
<keyword evidence="6" id="KW-1185">Reference proteome</keyword>
<sequence length="1109" mass="122614">MPLSKPSTPWINLLKPCRAIRPRRRYACTGLFFWAATLTATAATTPIPIHASAAQPDTPAPQSQTREAPLSPLPAKRPLRWEDFDDWRSVSSPTLSPDGHWLAYSFMPARGDGEVVVRQLPAPAAKSAPPQSLHSSDDAHKPRARSYHISAGEIPPPVFPQGPTATGRPPPPRTVDHLFTGNSQFLLSLTFPPAQAQREARLKPARFVADPLRGQATDPRKTTQSLTIVDLPAGRSELVPEVQSVQVSLHGAWVAYLHEPLEPSPPAARPFNGPSRQSSPPPLARELAAPQPENRRLVLRELLPGSRRGWGSAARQIGGAGQQKSFEYVSEYSLSRDGRTLLYLVESPTRSRNGLYALALGSSSTAPQALLRTTKADAEQLSRLTWDAQQTQAAFLIQRKNGSYDVGLWKRGERSTTIALSAAHRPGLPPDLQIGEHTTLQFSSDGKKLYIGLVPRTPTASDALARDAEALIDPLERAYPEVWRWDAERLPARLNILAKVEPPRTYAGVLDLETGHYLQIGRPSRSSRPAFQELRFSEDGLWALAFDETPYLRLRDHDATYADVYAIDTRSGARRLIAKKLRGPSGDEGLPNVYFSPTVAGRSAAATPPPTRYVAYFDNGHWWAADLTSAATQNLTAGLPVSFAHEVHDKPEAPPTYGWAGWVADAASLIVYDRYDLWQLFIPEEGPGGPTQRPALNLSGGAGRSARLILRVQDTAAQYASGEGTALPLPPLWLRGLDPTQPLILRGEDERTHDTGFFRQPWPNPATRLGNPPQLERLFWSDKNTRFIGAARSDLFLLSASRFDEFPDLWVSDSAFSALRRVSDGSAQLAPFAWGRSPELIDYRSPAGAPLSGLLYTPPDFDPSRRYPLIIYLYERLSALRHSFFAPSFGANLNIPYYTSNGYLVYLVDIAYEIGAPGPSALDSVHAALDAVLARGDFVDPERIGIQGSSWGGYQVAYIVMHSDRFRAAVAGSPVSNMTSAYADIRWRSGRARLFQYEQSQSRIGAALTEAPERYLANSPLFAAHNLRTPLLLLHNDGDGVVPWSQSTQLFLTLRRHEKPVWLINYPYETHEIARYANRRDFQKRVWAFFEHQLRGAAEPEWMRAGSTP</sequence>
<feature type="region of interest" description="Disordered" evidence="2">
    <location>
        <begin position="123"/>
        <end position="173"/>
    </location>
</feature>
<name>A0A139SQR5_9BACT</name>
<evidence type="ECO:0000256" key="1">
    <source>
        <dbReference type="ARBA" id="ARBA00022801"/>
    </source>
</evidence>
<feature type="region of interest" description="Disordered" evidence="2">
    <location>
        <begin position="264"/>
        <end position="291"/>
    </location>
</feature>
<dbReference type="SUPFAM" id="SSF82171">
    <property type="entry name" value="DPP6 N-terminal domain-like"/>
    <property type="match status" value="1"/>
</dbReference>
<dbReference type="GO" id="GO:0006508">
    <property type="term" value="P:proteolysis"/>
    <property type="evidence" value="ECO:0007669"/>
    <property type="project" value="InterPro"/>
</dbReference>
<evidence type="ECO:0000313" key="5">
    <source>
        <dbReference type="EMBL" id="KXU36877.1"/>
    </source>
</evidence>
<dbReference type="SUPFAM" id="SSF53474">
    <property type="entry name" value="alpha/beta-Hydrolases"/>
    <property type="match status" value="1"/>
</dbReference>
<gene>
    <name evidence="5" type="ORF">AXK12_02675</name>
</gene>
<dbReference type="InterPro" id="IPR001375">
    <property type="entry name" value="Peptidase_S9_cat"/>
</dbReference>
<dbReference type="Gene3D" id="3.40.50.1820">
    <property type="entry name" value="alpha/beta hydrolase"/>
    <property type="match status" value="1"/>
</dbReference>
<reference evidence="5 6" key="1">
    <citation type="submission" date="2016-02" db="EMBL/GenBank/DDBJ databases">
        <authorList>
            <person name="Wen L."/>
            <person name="He K."/>
            <person name="Yang H."/>
        </authorList>
    </citation>
    <scope>NUCLEOTIDE SEQUENCE [LARGE SCALE GENOMIC DNA]</scope>
    <source>
        <strain evidence="5 6">CV41</strain>
    </source>
</reference>
<comment type="caution">
    <text evidence="5">The sequence shown here is derived from an EMBL/GenBank/DDBJ whole genome shotgun (WGS) entry which is preliminary data.</text>
</comment>
<keyword evidence="1" id="KW-0378">Hydrolase</keyword>
<dbReference type="InterPro" id="IPR029058">
    <property type="entry name" value="AB_hydrolase_fold"/>
</dbReference>
<feature type="region of interest" description="Disordered" evidence="2">
    <location>
        <begin position="51"/>
        <end position="75"/>
    </location>
</feature>
<dbReference type="RefSeq" id="WP_068711115.1">
    <property type="nucleotide sequence ID" value="NZ_LSZP01000019.1"/>
</dbReference>
<evidence type="ECO:0000256" key="2">
    <source>
        <dbReference type="SAM" id="MobiDB-lite"/>
    </source>
</evidence>
<dbReference type="PANTHER" id="PTHR42776:SF27">
    <property type="entry name" value="DIPEPTIDYL PEPTIDASE FAMILY MEMBER 6"/>
    <property type="match status" value="1"/>
</dbReference>
<dbReference type="Proteomes" id="UP000071392">
    <property type="component" value="Unassembled WGS sequence"/>
</dbReference>
<feature type="domain" description="Peptidase S9 prolyl oligopeptidase catalytic" evidence="4">
    <location>
        <begin position="923"/>
        <end position="1095"/>
    </location>
</feature>
<protein>
    <recommendedName>
        <fullName evidence="4">Peptidase S9 prolyl oligopeptidase catalytic domain-containing protein</fullName>
    </recommendedName>
</protein>
<dbReference type="AlphaFoldDB" id="A0A139SQR5"/>